<proteinExistence type="predicted"/>
<evidence type="ECO:0000313" key="6">
    <source>
        <dbReference type="EMBL" id="CAB5007207.1"/>
    </source>
</evidence>
<dbReference type="EMBL" id="CAFAAO010000007">
    <property type="protein sequence ID" value="CAB4802276.1"/>
    <property type="molecule type" value="Genomic_DNA"/>
</dbReference>
<dbReference type="EMBL" id="CAESAD010000001">
    <property type="protein sequence ID" value="CAB4333198.1"/>
    <property type="molecule type" value="Genomic_DNA"/>
</dbReference>
<accession>A0A6J6PL27</accession>
<gene>
    <name evidence="3" type="ORF">UFOPK2648_00222</name>
    <name evidence="4" type="ORF">UFOPK3037_00714</name>
    <name evidence="5" type="ORF">UFOPK3278_00032</name>
    <name evidence="2" type="ORF">UFOPK3406_00837</name>
    <name evidence="1" type="ORF">UFOPK3925_00387</name>
    <name evidence="6" type="ORF">UFOPK4097_00090</name>
    <name evidence="7" type="ORF">UFOPK4301_01279</name>
</gene>
<dbReference type="EMBL" id="CAFBPK010000001">
    <property type="protein sequence ID" value="CAB5007207.1"/>
    <property type="molecule type" value="Genomic_DNA"/>
</dbReference>
<dbReference type="EMBL" id="CAFBIX010000001">
    <property type="protein sequence ID" value="CAB4845748.1"/>
    <property type="molecule type" value="Genomic_DNA"/>
</dbReference>
<dbReference type="EMBL" id="CAFBQG010000200">
    <property type="protein sequence ID" value="CAB5055057.1"/>
    <property type="molecule type" value="Genomic_DNA"/>
</dbReference>
<evidence type="ECO:0000313" key="7">
    <source>
        <dbReference type="EMBL" id="CAB5055057.1"/>
    </source>
</evidence>
<evidence type="ECO:0000313" key="2">
    <source>
        <dbReference type="EMBL" id="CAB4339108.1"/>
    </source>
</evidence>
<name>A0A6J6PL27_9ZZZZ</name>
<evidence type="ECO:0000313" key="5">
    <source>
        <dbReference type="EMBL" id="CAB4845748.1"/>
    </source>
</evidence>
<dbReference type="EMBL" id="CAEZYC010000006">
    <property type="protein sequence ID" value="CAB4699212.1"/>
    <property type="molecule type" value="Genomic_DNA"/>
</dbReference>
<reference evidence="3" key="1">
    <citation type="submission" date="2020-05" db="EMBL/GenBank/DDBJ databases">
        <authorList>
            <person name="Chiriac C."/>
            <person name="Salcher M."/>
            <person name="Ghai R."/>
            <person name="Kavagutti S V."/>
        </authorList>
    </citation>
    <scope>NUCLEOTIDE SEQUENCE</scope>
</reference>
<sequence>MKNSFAKAILGLVVIVSLLASLGSPAQATASPTSLTISGFKTMKSALTSAQKGAIQNFVSANTGIASVSCVGYTGYNYLGVSAHRIKALAKDRARKACNFAAASAGVSVSALSVKITQSQNSSIRKVVLKFTYAVIEPGRYQYSMSNLDPDSVLHGGPVTGYFHEGDLVSSTFSDAYSLDNYTQMGTIDGGGAAYFDHWNTQADDTGTSYRIGDHLGHIPDGTTVTLYAIAATG</sequence>
<organism evidence="3">
    <name type="scientific">freshwater metagenome</name>
    <dbReference type="NCBI Taxonomy" id="449393"/>
    <lineage>
        <taxon>unclassified sequences</taxon>
        <taxon>metagenomes</taxon>
        <taxon>ecological metagenomes</taxon>
    </lineage>
</organism>
<protein>
    <submittedName>
        <fullName evidence="3">Unannotated protein</fullName>
    </submittedName>
</protein>
<evidence type="ECO:0000313" key="3">
    <source>
        <dbReference type="EMBL" id="CAB4699212.1"/>
    </source>
</evidence>
<evidence type="ECO:0000313" key="1">
    <source>
        <dbReference type="EMBL" id="CAB4333198.1"/>
    </source>
</evidence>
<dbReference type="AlphaFoldDB" id="A0A6J6PL27"/>
<dbReference type="EMBL" id="CAESAI010000017">
    <property type="protein sequence ID" value="CAB4339108.1"/>
    <property type="molecule type" value="Genomic_DNA"/>
</dbReference>
<evidence type="ECO:0000313" key="4">
    <source>
        <dbReference type="EMBL" id="CAB4802276.1"/>
    </source>
</evidence>